<dbReference type="Proteomes" id="UP000435837">
    <property type="component" value="Unassembled WGS sequence"/>
</dbReference>
<keyword evidence="3 7" id="KW-0328">Glycosyltransferase</keyword>
<dbReference type="PANTHER" id="PTHR11907">
    <property type="entry name" value="AMIDOPHOSPHORIBOSYLTRANSFERASE"/>
    <property type="match status" value="1"/>
</dbReference>
<keyword evidence="5 7" id="KW-0658">Purine biosynthesis</keyword>
<evidence type="ECO:0000256" key="11">
    <source>
        <dbReference type="PIRSR" id="PIRSR000485-3"/>
    </source>
</evidence>
<dbReference type="Gene3D" id="3.60.20.10">
    <property type="entry name" value="Glutamine Phosphoribosylpyrophosphate, subunit 1, domain 1"/>
    <property type="match status" value="1"/>
</dbReference>
<keyword evidence="7" id="KW-0004">4Fe-4S</keyword>
<dbReference type="GO" id="GO:0009113">
    <property type="term" value="P:purine nucleobase biosynthetic process"/>
    <property type="evidence" value="ECO:0007669"/>
    <property type="project" value="UniProtKB-UniRule"/>
</dbReference>
<dbReference type="HAMAP" id="MF_01931">
    <property type="entry name" value="PurF"/>
    <property type="match status" value="1"/>
</dbReference>
<keyword evidence="4 7" id="KW-0808">Transferase</keyword>
<dbReference type="GO" id="GO:0051539">
    <property type="term" value="F:4 iron, 4 sulfur cluster binding"/>
    <property type="evidence" value="ECO:0007669"/>
    <property type="project" value="UniProtKB-KW"/>
</dbReference>
<comment type="similarity">
    <text evidence="2 7 8">In the C-terminal section; belongs to the purine/pyrimidine phosphoribosyltransferase family.</text>
</comment>
<feature type="domain" description="Glutamine amidotransferase type-2" evidence="12">
    <location>
        <begin position="68"/>
        <end position="298"/>
    </location>
</feature>
<protein>
    <recommendedName>
        <fullName evidence="7">Amidophosphoribosyltransferase</fullName>
        <shortName evidence="7">ATase</shortName>
        <ecNumber evidence="7">2.4.2.14</ecNumber>
    </recommendedName>
    <alternativeName>
        <fullName evidence="7">Glutamine phosphoribosylpyrophosphate amidotransferase</fullName>
        <shortName evidence="7">GPATase</shortName>
    </alternativeName>
</protein>
<evidence type="ECO:0000313" key="13">
    <source>
        <dbReference type="EMBL" id="GFE10918.1"/>
    </source>
</evidence>
<dbReference type="SUPFAM" id="SSF53271">
    <property type="entry name" value="PRTase-like"/>
    <property type="match status" value="1"/>
</dbReference>
<dbReference type="SUPFAM" id="SSF56235">
    <property type="entry name" value="N-terminal nucleophile aminohydrolases (Ntn hydrolases)"/>
    <property type="match status" value="1"/>
</dbReference>
<name>A0A640SIK7_9ACTN</name>
<feature type="binding site" evidence="7 10">
    <location>
        <position position="422"/>
    </location>
    <ligand>
        <name>Mg(2+)</name>
        <dbReference type="ChEBI" id="CHEBI:18420"/>
    </ligand>
</feature>
<feature type="active site" description="Nucleophile" evidence="7 9">
    <location>
        <position position="68"/>
    </location>
</feature>
<keyword evidence="7 10" id="KW-0460">Magnesium</keyword>
<evidence type="ECO:0000256" key="7">
    <source>
        <dbReference type="HAMAP-Rule" id="MF_01931"/>
    </source>
</evidence>
<evidence type="ECO:0000256" key="10">
    <source>
        <dbReference type="PIRSR" id="PIRSR000485-2"/>
    </source>
</evidence>
<dbReference type="PROSITE" id="PS51278">
    <property type="entry name" value="GATASE_TYPE_2"/>
    <property type="match status" value="1"/>
</dbReference>
<dbReference type="InterPro" id="IPR029057">
    <property type="entry name" value="PRTase-like"/>
</dbReference>
<dbReference type="GO" id="GO:0000287">
    <property type="term" value="F:magnesium ion binding"/>
    <property type="evidence" value="ECO:0007669"/>
    <property type="project" value="UniProtKB-UniRule"/>
</dbReference>
<evidence type="ECO:0000256" key="5">
    <source>
        <dbReference type="ARBA" id="ARBA00022755"/>
    </source>
</evidence>
<comment type="pathway">
    <text evidence="1 7 8">Purine metabolism; IMP biosynthesis via de novo pathway; N(1)-(5-phospho-D-ribosyl)glycinamide from 5-phospho-alpha-D-ribose 1-diphosphate: step 1/2.</text>
</comment>
<organism evidence="13 14">
    <name type="scientific">Streptomyces caniferus</name>
    <dbReference type="NCBI Taxonomy" id="285557"/>
    <lineage>
        <taxon>Bacteria</taxon>
        <taxon>Bacillati</taxon>
        <taxon>Actinomycetota</taxon>
        <taxon>Actinomycetes</taxon>
        <taxon>Kitasatosporales</taxon>
        <taxon>Streptomycetaceae</taxon>
        <taxon>Streptomyces</taxon>
    </lineage>
</organism>
<dbReference type="EC" id="2.4.2.14" evidence="7"/>
<dbReference type="CDD" id="cd06223">
    <property type="entry name" value="PRTases_typeI"/>
    <property type="match status" value="1"/>
</dbReference>
<accession>A0A640SIK7</accession>
<dbReference type="AlphaFoldDB" id="A0A640SIK7"/>
<comment type="catalytic activity">
    <reaction evidence="7 8">
        <text>5-phospho-beta-D-ribosylamine + L-glutamate + diphosphate = 5-phospho-alpha-D-ribose 1-diphosphate + L-glutamine + H2O</text>
        <dbReference type="Rhea" id="RHEA:14905"/>
        <dbReference type="ChEBI" id="CHEBI:15377"/>
        <dbReference type="ChEBI" id="CHEBI:29985"/>
        <dbReference type="ChEBI" id="CHEBI:33019"/>
        <dbReference type="ChEBI" id="CHEBI:58017"/>
        <dbReference type="ChEBI" id="CHEBI:58359"/>
        <dbReference type="ChEBI" id="CHEBI:58681"/>
        <dbReference type="EC" id="2.4.2.14"/>
    </reaction>
</comment>
<evidence type="ECO:0000256" key="8">
    <source>
        <dbReference type="PIRNR" id="PIRNR000485"/>
    </source>
</evidence>
<keyword evidence="7 10" id="KW-0479">Metal-binding</keyword>
<keyword evidence="6 7" id="KW-0315">Glutamine amidotransferase</keyword>
<dbReference type="GO" id="GO:0006189">
    <property type="term" value="P:'de novo' IMP biosynthetic process"/>
    <property type="evidence" value="ECO:0007669"/>
    <property type="project" value="UniProtKB-UniRule"/>
</dbReference>
<dbReference type="NCBIfam" id="TIGR01134">
    <property type="entry name" value="purF"/>
    <property type="match status" value="1"/>
</dbReference>
<evidence type="ECO:0000256" key="6">
    <source>
        <dbReference type="ARBA" id="ARBA00022962"/>
    </source>
</evidence>
<dbReference type="CDD" id="cd00715">
    <property type="entry name" value="GPATase_N"/>
    <property type="match status" value="1"/>
</dbReference>
<comment type="caution">
    <text evidence="13">The sequence shown here is derived from an EMBL/GenBank/DDBJ whole genome shotgun (WGS) entry which is preliminary data.</text>
</comment>
<dbReference type="UniPathway" id="UPA00074">
    <property type="reaction ID" value="UER00124"/>
</dbReference>
<comment type="cofactor">
    <cofactor evidence="7 11">
        <name>[4Fe-4S] cluster</name>
        <dbReference type="ChEBI" id="CHEBI:49883"/>
    </cofactor>
    <text evidence="7 11">Binds 1 [4Fe-4S] cluster per subunit.</text>
</comment>
<feature type="binding site" evidence="7 11">
    <location>
        <position position="513"/>
    </location>
    <ligand>
        <name>[4Fe-4S] cluster</name>
        <dbReference type="ChEBI" id="CHEBI:49883"/>
    </ligand>
</feature>
<dbReference type="PIRSF" id="PIRSF000485">
    <property type="entry name" value="Amd_phspho_trans"/>
    <property type="match status" value="1"/>
</dbReference>
<feature type="binding site" evidence="7 11">
    <location>
        <position position="459"/>
    </location>
    <ligand>
        <name>[4Fe-4S] cluster</name>
        <dbReference type="ChEBI" id="CHEBI:49883"/>
    </ligand>
</feature>
<comment type="cofactor">
    <cofactor evidence="7 10">
        <name>Mg(2+)</name>
        <dbReference type="ChEBI" id="CHEBI:18420"/>
    </cofactor>
    <text evidence="7 10">Binds 1 Mg(2+) ion per subunit.</text>
</comment>
<feature type="binding site" evidence="7 11">
    <location>
        <position position="510"/>
    </location>
    <ligand>
        <name>[4Fe-4S] cluster</name>
        <dbReference type="ChEBI" id="CHEBI:49883"/>
    </ligand>
</feature>
<gene>
    <name evidence="7 13" type="primary">purF</name>
    <name evidence="13" type="ORF">Scani_71860</name>
</gene>
<feature type="binding site" evidence="7 10">
    <location>
        <position position="360"/>
    </location>
    <ligand>
        <name>Mg(2+)</name>
        <dbReference type="ChEBI" id="CHEBI:18420"/>
    </ligand>
</feature>
<proteinExistence type="inferred from homology"/>
<dbReference type="Gene3D" id="3.40.50.2020">
    <property type="match status" value="1"/>
</dbReference>
<dbReference type="GO" id="GO:0004044">
    <property type="term" value="F:amidophosphoribosyltransferase activity"/>
    <property type="evidence" value="ECO:0007669"/>
    <property type="project" value="UniProtKB-UniRule"/>
</dbReference>
<sequence>MRRGRELPFVRRGHVIPGGPSFMHSSRFEAIPGSDECATCPRLGAVPRGDGRLSHDLLPGEKGPQDACGVFGVWAPGEEVAKLTYFGLYALQHRGQESAGIAVSNGSQILVFKDMGLVSQVFDETSLGSLQGHIAVGHARYSTTGASVWENAQPTFRATAHGSIALGHNGNLVNTAELADLVAALPREGGRATQVAATNDTDLVTALLAGQVDEDGKPLTVEEAAPRVLPKVQGAFSLCFMDEHTLYAARDPQGIRPLVLGRLERGWVVASETAALDICGASFIREIEPGEMVAIDENGLRSSRFAEARPKGCVFEYVYLARPDTDIAGRNVYLSRVEMGRKLAAEAPADADLVIATPESGTPAAVGYAEASGIPYGSGLVKNSYVGRTFIQPSQTIRQLGIRLKLNPLKEVIRGKRLVVVDDSIVRGNTQRALVRMLREAGAAEIHIRISSPPIKWPCFFGIDFATRAELIANGLSVEEIGKSLGADSLAYISIDGMIEATTIAKPNLCRACFDGEYPMDLPDPDLLGKHLLESETASRTKSDVDGVQTLTAGVGGADALRRP</sequence>
<comment type="function">
    <text evidence="7">Catalyzes the formation of phosphoribosylamine from phosphoribosylpyrophosphate (PRPP) and glutamine.</text>
</comment>
<evidence type="ECO:0000313" key="14">
    <source>
        <dbReference type="Proteomes" id="UP000435837"/>
    </source>
</evidence>
<evidence type="ECO:0000256" key="3">
    <source>
        <dbReference type="ARBA" id="ARBA00022676"/>
    </source>
</evidence>
<dbReference type="EMBL" id="BLIN01000005">
    <property type="protein sequence ID" value="GFE10918.1"/>
    <property type="molecule type" value="Genomic_DNA"/>
</dbReference>
<keyword evidence="7 11" id="KW-0408">Iron</keyword>
<dbReference type="InterPro" id="IPR000836">
    <property type="entry name" value="PRTase_dom"/>
</dbReference>
<keyword evidence="7 11" id="KW-0411">Iron-sulfur</keyword>
<reference evidence="13 14" key="1">
    <citation type="submission" date="2019-12" db="EMBL/GenBank/DDBJ databases">
        <title>Whole genome shotgun sequence of Streptomyces caniferus NBRC 15389.</title>
        <authorList>
            <person name="Ichikawa N."/>
            <person name="Kimura A."/>
            <person name="Kitahashi Y."/>
            <person name="Komaki H."/>
            <person name="Tamura T."/>
        </authorList>
    </citation>
    <scope>NUCLEOTIDE SEQUENCE [LARGE SCALE GENOMIC DNA]</scope>
    <source>
        <strain evidence="13 14">NBRC 15389</strain>
    </source>
</reference>
<feature type="binding site" evidence="7 10">
    <location>
        <position position="423"/>
    </location>
    <ligand>
        <name>Mg(2+)</name>
        <dbReference type="ChEBI" id="CHEBI:18420"/>
    </ligand>
</feature>
<evidence type="ECO:0000256" key="9">
    <source>
        <dbReference type="PIRSR" id="PIRSR000485-1"/>
    </source>
</evidence>
<evidence type="ECO:0000256" key="1">
    <source>
        <dbReference type="ARBA" id="ARBA00005209"/>
    </source>
</evidence>
<dbReference type="Pfam" id="PF13522">
    <property type="entry name" value="GATase_6"/>
    <property type="match status" value="1"/>
</dbReference>
<feature type="binding site" evidence="7 11">
    <location>
        <position position="313"/>
    </location>
    <ligand>
        <name>[4Fe-4S] cluster</name>
        <dbReference type="ChEBI" id="CHEBI:49883"/>
    </ligand>
</feature>
<dbReference type="Pfam" id="PF00156">
    <property type="entry name" value="Pribosyltran"/>
    <property type="match status" value="1"/>
</dbReference>
<evidence type="ECO:0000256" key="2">
    <source>
        <dbReference type="ARBA" id="ARBA00010138"/>
    </source>
</evidence>
<evidence type="ECO:0000259" key="12">
    <source>
        <dbReference type="PROSITE" id="PS51278"/>
    </source>
</evidence>
<dbReference type="InterPro" id="IPR005854">
    <property type="entry name" value="PurF"/>
</dbReference>
<dbReference type="InterPro" id="IPR035584">
    <property type="entry name" value="PurF_N"/>
</dbReference>
<dbReference type="InterPro" id="IPR017932">
    <property type="entry name" value="GATase_2_dom"/>
</dbReference>
<evidence type="ECO:0000256" key="4">
    <source>
        <dbReference type="ARBA" id="ARBA00022679"/>
    </source>
</evidence>
<dbReference type="InterPro" id="IPR029055">
    <property type="entry name" value="Ntn_hydrolases_N"/>
</dbReference>